<dbReference type="Pfam" id="PF00892">
    <property type="entry name" value="EamA"/>
    <property type="match status" value="1"/>
</dbReference>
<accession>H5Y3G6</accession>
<reference evidence="4 5" key="1">
    <citation type="submission" date="2011-11" db="EMBL/GenBank/DDBJ databases">
        <title>The Noncontiguous Finished genome of Desulfosporosinus youngiae DSM 17734.</title>
        <authorList>
            <consortium name="US DOE Joint Genome Institute (JGI-PGF)"/>
            <person name="Lucas S."/>
            <person name="Han J."/>
            <person name="Lapidus A."/>
            <person name="Cheng J.-F."/>
            <person name="Goodwin L."/>
            <person name="Pitluck S."/>
            <person name="Peters L."/>
            <person name="Ovchinnikova G."/>
            <person name="Lu M."/>
            <person name="Land M.L."/>
            <person name="Hauser L."/>
            <person name="Pester M."/>
            <person name="Spring S."/>
            <person name="Ollivier B."/>
            <person name="Rattei T."/>
            <person name="Klenk H.-P."/>
            <person name="Wagner M."/>
            <person name="Loy A."/>
            <person name="Woyke T.J."/>
        </authorList>
    </citation>
    <scope>NUCLEOTIDE SEQUENCE [LARGE SCALE GENOMIC DNA]</scope>
    <source>
        <strain evidence="4 5">DSM 17734</strain>
    </source>
</reference>
<dbReference type="Gene3D" id="1.10.3730.20">
    <property type="match status" value="1"/>
</dbReference>
<evidence type="ECO:0000313" key="4">
    <source>
        <dbReference type="EMBL" id="EHQ89075.1"/>
    </source>
</evidence>
<protein>
    <submittedName>
        <fullName evidence="4">EamA-like transporter family</fullName>
    </submittedName>
</protein>
<feature type="transmembrane region" description="Helical" evidence="2">
    <location>
        <begin position="123"/>
        <end position="140"/>
    </location>
</feature>
<feature type="transmembrane region" description="Helical" evidence="2">
    <location>
        <begin position="97"/>
        <end position="117"/>
    </location>
</feature>
<dbReference type="HOGENOM" id="CLU_128193_0_0_9"/>
<feature type="transmembrane region" description="Helical" evidence="2">
    <location>
        <begin position="71"/>
        <end position="90"/>
    </location>
</feature>
<feature type="domain" description="EamA" evidence="3">
    <location>
        <begin position="8"/>
        <end position="139"/>
    </location>
</feature>
<keyword evidence="2" id="KW-0812">Transmembrane</keyword>
<organism evidence="4 5">
    <name type="scientific">Desulfosporosinus youngiae DSM 17734</name>
    <dbReference type="NCBI Taxonomy" id="768710"/>
    <lineage>
        <taxon>Bacteria</taxon>
        <taxon>Bacillati</taxon>
        <taxon>Bacillota</taxon>
        <taxon>Clostridia</taxon>
        <taxon>Eubacteriales</taxon>
        <taxon>Desulfitobacteriaceae</taxon>
        <taxon>Desulfosporosinus</taxon>
    </lineage>
</organism>
<evidence type="ECO:0000256" key="1">
    <source>
        <dbReference type="ARBA" id="ARBA00007362"/>
    </source>
</evidence>
<evidence type="ECO:0000256" key="2">
    <source>
        <dbReference type="SAM" id="Phobius"/>
    </source>
</evidence>
<evidence type="ECO:0000313" key="5">
    <source>
        <dbReference type="Proteomes" id="UP000005104"/>
    </source>
</evidence>
<proteinExistence type="inferred from homology"/>
<dbReference type="InterPro" id="IPR037185">
    <property type="entry name" value="EmrE-like"/>
</dbReference>
<dbReference type="RefSeq" id="WP_007782321.1">
    <property type="nucleotide sequence ID" value="NZ_CM001441.1"/>
</dbReference>
<evidence type="ECO:0000259" key="3">
    <source>
        <dbReference type="Pfam" id="PF00892"/>
    </source>
</evidence>
<sequence length="141" mass="15509">MWNMLWPILIVVAANTIYNISAKSTPANINSFASLSVTYLIAMICSVIMYFVTSENKNLLQELSKTNWTTYALGVAIVGLEFGFICVYRAGWKISTAYLFASITLACVLLIVGFLLYKEVLSLHQILGMGVCVVGLILLAK</sequence>
<dbReference type="STRING" id="768710.DesyoDRAFT_1970"/>
<dbReference type="EMBL" id="CM001441">
    <property type="protein sequence ID" value="EHQ89075.1"/>
    <property type="molecule type" value="Genomic_DNA"/>
</dbReference>
<dbReference type="OrthoDB" id="2294582at2"/>
<feature type="transmembrane region" description="Helical" evidence="2">
    <location>
        <begin position="29"/>
        <end position="51"/>
    </location>
</feature>
<name>H5Y3G6_9FIRM</name>
<dbReference type="eggNOG" id="ENOG5032RY6">
    <property type="taxonomic scope" value="Bacteria"/>
</dbReference>
<dbReference type="AlphaFoldDB" id="H5Y3G6"/>
<gene>
    <name evidence="4" type="ORF">DesyoDRAFT_1970</name>
</gene>
<dbReference type="Proteomes" id="UP000005104">
    <property type="component" value="Chromosome"/>
</dbReference>
<dbReference type="InterPro" id="IPR000620">
    <property type="entry name" value="EamA_dom"/>
</dbReference>
<dbReference type="GO" id="GO:0016020">
    <property type="term" value="C:membrane"/>
    <property type="evidence" value="ECO:0007669"/>
    <property type="project" value="InterPro"/>
</dbReference>
<keyword evidence="5" id="KW-1185">Reference proteome</keyword>
<keyword evidence="2" id="KW-1133">Transmembrane helix</keyword>
<feature type="transmembrane region" description="Helical" evidence="2">
    <location>
        <begin position="6"/>
        <end position="22"/>
    </location>
</feature>
<dbReference type="SUPFAM" id="SSF103481">
    <property type="entry name" value="Multidrug resistance efflux transporter EmrE"/>
    <property type="match status" value="1"/>
</dbReference>
<comment type="similarity">
    <text evidence="1">Belongs to the EamA transporter family.</text>
</comment>
<keyword evidence="2" id="KW-0472">Membrane</keyword>